<feature type="region of interest" description="Disordered" evidence="1">
    <location>
        <begin position="79"/>
        <end position="104"/>
    </location>
</feature>
<protein>
    <submittedName>
        <fullName evidence="3">Uncharacterized protein</fullName>
    </submittedName>
</protein>
<evidence type="ECO:0000313" key="3">
    <source>
        <dbReference type="EMBL" id="RIA87443.1"/>
    </source>
</evidence>
<feature type="transmembrane region" description="Helical" evidence="2">
    <location>
        <begin position="43"/>
        <end position="63"/>
    </location>
</feature>
<dbReference type="Proteomes" id="UP000265703">
    <property type="component" value="Unassembled WGS sequence"/>
</dbReference>
<proteinExistence type="predicted"/>
<name>A0A397SMV0_9GLOM</name>
<evidence type="ECO:0000256" key="1">
    <source>
        <dbReference type="SAM" id="MobiDB-lite"/>
    </source>
</evidence>
<accession>A0A397SMV0</accession>
<keyword evidence="2" id="KW-0812">Transmembrane</keyword>
<organism evidence="3 4">
    <name type="scientific">Glomus cerebriforme</name>
    <dbReference type="NCBI Taxonomy" id="658196"/>
    <lineage>
        <taxon>Eukaryota</taxon>
        <taxon>Fungi</taxon>
        <taxon>Fungi incertae sedis</taxon>
        <taxon>Mucoromycota</taxon>
        <taxon>Glomeromycotina</taxon>
        <taxon>Glomeromycetes</taxon>
        <taxon>Glomerales</taxon>
        <taxon>Glomeraceae</taxon>
        <taxon>Glomus</taxon>
    </lineage>
</organism>
<reference evidence="3 4" key="1">
    <citation type="submission" date="2018-06" db="EMBL/GenBank/DDBJ databases">
        <title>Comparative genomics reveals the genomic features of Rhizophagus irregularis, R. cerebriforme, R. diaphanum and Gigaspora rosea, and their symbiotic lifestyle signature.</title>
        <authorList>
            <person name="Morin E."/>
            <person name="San Clemente H."/>
            <person name="Chen E.C.H."/>
            <person name="De La Providencia I."/>
            <person name="Hainaut M."/>
            <person name="Kuo A."/>
            <person name="Kohler A."/>
            <person name="Murat C."/>
            <person name="Tang N."/>
            <person name="Roy S."/>
            <person name="Loubradou J."/>
            <person name="Henrissat B."/>
            <person name="Grigoriev I.V."/>
            <person name="Corradi N."/>
            <person name="Roux C."/>
            <person name="Martin F.M."/>
        </authorList>
    </citation>
    <scope>NUCLEOTIDE SEQUENCE [LARGE SCALE GENOMIC DNA]</scope>
    <source>
        <strain evidence="3 4">DAOM 227022</strain>
    </source>
</reference>
<evidence type="ECO:0000256" key="2">
    <source>
        <dbReference type="SAM" id="Phobius"/>
    </source>
</evidence>
<feature type="transmembrane region" description="Helical" evidence="2">
    <location>
        <begin position="108"/>
        <end position="129"/>
    </location>
</feature>
<dbReference type="EMBL" id="QKYT01000308">
    <property type="protein sequence ID" value="RIA87443.1"/>
    <property type="molecule type" value="Genomic_DNA"/>
</dbReference>
<keyword evidence="2" id="KW-0472">Membrane</keyword>
<feature type="transmembrane region" description="Helical" evidence="2">
    <location>
        <begin position="219"/>
        <end position="240"/>
    </location>
</feature>
<feature type="transmembrane region" description="Helical" evidence="2">
    <location>
        <begin position="378"/>
        <end position="401"/>
    </location>
</feature>
<feature type="compositionally biased region" description="Low complexity" evidence="1">
    <location>
        <begin position="79"/>
        <end position="93"/>
    </location>
</feature>
<feature type="compositionally biased region" description="Polar residues" evidence="1">
    <location>
        <begin position="94"/>
        <end position="104"/>
    </location>
</feature>
<feature type="transmembrane region" description="Helical" evidence="2">
    <location>
        <begin position="408"/>
        <end position="428"/>
    </location>
</feature>
<dbReference type="AlphaFoldDB" id="A0A397SMV0"/>
<keyword evidence="4" id="KW-1185">Reference proteome</keyword>
<gene>
    <name evidence="3" type="ORF">C1645_827760</name>
</gene>
<evidence type="ECO:0000313" key="4">
    <source>
        <dbReference type="Proteomes" id="UP000265703"/>
    </source>
</evidence>
<comment type="caution">
    <text evidence="3">The sequence shown here is derived from an EMBL/GenBank/DDBJ whole genome shotgun (WGS) entry which is preliminary data.</text>
</comment>
<keyword evidence="2" id="KW-1133">Transmembrane helix</keyword>
<sequence>MDDIEKQQQQQQTTKKPTPEVENVRLTKIMKKYKYLKQWANRYLLMILIISVAAIIIGVGIILSSDNINFDYFDSLSSNNKSDSNNSLSKTNNPSSKTNDSNQLPGKILASMTGLLTSGTLLSTLLSTIKRKTNKDKNDVFFVVKKFEKPNKDEGSLKKFYYNDVFFDENNDNELKENEKRNKDLFFVKDNDNEVKEFNMKKIEKRNKKLQSMRNKYRVIFIVGALLLIIYTIIIINAIVNERNMENHIENNIGYGPIENHMQDWRPEICHIFADCFEFLETRDLTIGYFKIVCNNNNSDITDITTAATTDKLTHCKNIFGCNEMTKIIDLLEIYNSSIASVNLNETSQNVHDYFTNCYDDYFSDYLLNYPGYNSYELAFIIILVGFCGVIHYLCIISIFYIPRGLRLGLKSVFIPIILLNLFIMGLMPGCCCRKVDDYDEIQCCINIRVSRIVFTNDEEDCLNDLKRKRKSETVDIEIKRE</sequence>